<organism evidence="2 3">
    <name type="scientific">Granulicella rosea</name>
    <dbReference type="NCBI Taxonomy" id="474952"/>
    <lineage>
        <taxon>Bacteria</taxon>
        <taxon>Pseudomonadati</taxon>
        <taxon>Acidobacteriota</taxon>
        <taxon>Terriglobia</taxon>
        <taxon>Terriglobales</taxon>
        <taxon>Acidobacteriaceae</taxon>
        <taxon>Granulicella</taxon>
    </lineage>
</organism>
<dbReference type="InterPro" id="IPR016032">
    <property type="entry name" value="Sig_transdc_resp-reg_C-effctor"/>
</dbReference>
<accession>A0A239LXN9</accession>
<keyword evidence="3" id="KW-1185">Reference proteome</keyword>
<dbReference type="Proteomes" id="UP000198356">
    <property type="component" value="Unassembled WGS sequence"/>
</dbReference>
<proteinExistence type="predicted"/>
<gene>
    <name evidence="2" type="ORF">SAMN05421770_10847</name>
</gene>
<evidence type="ECO:0000259" key="1">
    <source>
        <dbReference type="SMART" id="SM00421"/>
    </source>
</evidence>
<dbReference type="GO" id="GO:0006355">
    <property type="term" value="P:regulation of DNA-templated transcription"/>
    <property type="evidence" value="ECO:0007669"/>
    <property type="project" value="InterPro"/>
</dbReference>
<dbReference type="InterPro" id="IPR036388">
    <property type="entry name" value="WH-like_DNA-bd_sf"/>
</dbReference>
<dbReference type="GO" id="GO:0003677">
    <property type="term" value="F:DNA binding"/>
    <property type="evidence" value="ECO:0007669"/>
    <property type="project" value="InterPro"/>
</dbReference>
<evidence type="ECO:0000313" key="3">
    <source>
        <dbReference type="Proteomes" id="UP000198356"/>
    </source>
</evidence>
<dbReference type="AlphaFoldDB" id="A0A239LXN9"/>
<sequence>MKISSDLIFQLIDHLYAAPTSANAWEAFLAQLNQLCGSDQVYLRLPADAQIHPVAQQPSADQHLLQTVFTNGPVSPGRYLAAGPRGPLLPHATGLALARAQARGPFPEEAIQLLAAIRPHLARAVEQQLDRQRAAQQDVLSRRPAVSPLGWFPALFDIPVIALDRCCAVAEVSPAARLVLEQGGLRVAGATLTTDDAEEEILLRQLLAQAGPLTRSQVAADPQFGGTALFSRANSLPPLRVVLMRLGAPATADGPTALLFLQSPAQRPFPRSAQLRSLYCLNPTELRLVDQLASGRKVKEAASALRLTENTTRFHLKEVFRKMEVNSQTELLRTVLSIPGYIDSTRSIAV</sequence>
<dbReference type="Gene3D" id="1.10.10.10">
    <property type="entry name" value="Winged helix-like DNA-binding domain superfamily/Winged helix DNA-binding domain"/>
    <property type="match status" value="1"/>
</dbReference>
<dbReference type="InterPro" id="IPR000792">
    <property type="entry name" value="Tscrpt_reg_LuxR_C"/>
</dbReference>
<dbReference type="Pfam" id="PF00196">
    <property type="entry name" value="GerE"/>
    <property type="match status" value="1"/>
</dbReference>
<dbReference type="PRINTS" id="PR00038">
    <property type="entry name" value="HTHLUXR"/>
</dbReference>
<reference evidence="2 3" key="1">
    <citation type="submission" date="2017-06" db="EMBL/GenBank/DDBJ databases">
        <authorList>
            <person name="Kim H.J."/>
            <person name="Triplett B.A."/>
        </authorList>
    </citation>
    <scope>NUCLEOTIDE SEQUENCE [LARGE SCALE GENOMIC DNA]</scope>
    <source>
        <strain evidence="2 3">DSM 18704</strain>
    </source>
</reference>
<dbReference type="EMBL" id="FZOU01000008">
    <property type="protein sequence ID" value="SNT35040.1"/>
    <property type="molecule type" value="Genomic_DNA"/>
</dbReference>
<dbReference type="SMART" id="SM00421">
    <property type="entry name" value="HTH_LUXR"/>
    <property type="match status" value="1"/>
</dbReference>
<feature type="domain" description="HTH luxR-type" evidence="1">
    <location>
        <begin position="278"/>
        <end position="335"/>
    </location>
</feature>
<dbReference type="SUPFAM" id="SSF46894">
    <property type="entry name" value="C-terminal effector domain of the bipartite response regulators"/>
    <property type="match status" value="1"/>
</dbReference>
<dbReference type="OrthoDB" id="5497412at2"/>
<evidence type="ECO:0000313" key="2">
    <source>
        <dbReference type="EMBL" id="SNT35040.1"/>
    </source>
</evidence>
<name>A0A239LXN9_9BACT</name>
<dbReference type="RefSeq" id="WP_089409942.1">
    <property type="nucleotide sequence ID" value="NZ_FZOU01000008.1"/>
</dbReference>
<protein>
    <submittedName>
        <fullName evidence="2">Regulatory protein, luxR family</fullName>
    </submittedName>
</protein>